<evidence type="ECO:0000313" key="1">
    <source>
        <dbReference type="EMBL" id="MDV6376227.1"/>
    </source>
</evidence>
<gene>
    <name evidence="1" type="ORF">ORD21_16655</name>
</gene>
<dbReference type="RefSeq" id="WP_317641580.1">
    <property type="nucleotide sequence ID" value="NZ_JAPMIV010000052.1"/>
</dbReference>
<proteinExistence type="predicted"/>
<organism evidence="1 2">
    <name type="scientific">Deinococcus arenicola</name>
    <dbReference type="NCBI Taxonomy" id="2994950"/>
    <lineage>
        <taxon>Bacteria</taxon>
        <taxon>Thermotogati</taxon>
        <taxon>Deinococcota</taxon>
        <taxon>Deinococci</taxon>
        <taxon>Deinococcales</taxon>
        <taxon>Deinococcaceae</taxon>
        <taxon>Deinococcus</taxon>
    </lineage>
</organism>
<sequence>MKLISARLVSQSTGQTRNAASKFLKTKNAKIAAHFLDPKRNRKSYLYELNEVKALLEASKIEILQPLGAYEGEFVAGIPRAVQRKDRFEQLVQEAARKIARQIEEEFPTIDPGLIR</sequence>
<dbReference type="Proteomes" id="UP001276150">
    <property type="component" value="Unassembled WGS sequence"/>
</dbReference>
<keyword evidence="2" id="KW-1185">Reference proteome</keyword>
<name>A0ABU4DUW3_9DEIO</name>
<reference evidence="1 2" key="1">
    <citation type="submission" date="2022-11" db="EMBL/GenBank/DDBJ databases">
        <title>Deinococcus ZS9-10, Low Temperature and Draught-tolerating, UV-resistant Bacteria from Continental Antarctica.</title>
        <authorList>
            <person name="Cheng L."/>
        </authorList>
    </citation>
    <scope>NUCLEOTIDE SEQUENCE [LARGE SCALE GENOMIC DNA]</scope>
    <source>
        <strain evidence="1 2">ZS9-10</strain>
    </source>
</reference>
<protein>
    <submittedName>
        <fullName evidence="1">Uncharacterized protein</fullName>
    </submittedName>
</protein>
<comment type="caution">
    <text evidence="1">The sequence shown here is derived from an EMBL/GenBank/DDBJ whole genome shotgun (WGS) entry which is preliminary data.</text>
</comment>
<accession>A0ABU4DUW3</accession>
<dbReference type="EMBL" id="JAPMIV010000052">
    <property type="protein sequence ID" value="MDV6376227.1"/>
    <property type="molecule type" value="Genomic_DNA"/>
</dbReference>
<evidence type="ECO:0000313" key="2">
    <source>
        <dbReference type="Proteomes" id="UP001276150"/>
    </source>
</evidence>